<organism evidence="2 3">
    <name type="scientific">Cobetia crustatorum</name>
    <dbReference type="NCBI Taxonomy" id="553385"/>
    <lineage>
        <taxon>Bacteria</taxon>
        <taxon>Pseudomonadati</taxon>
        <taxon>Pseudomonadota</taxon>
        <taxon>Gammaproteobacteria</taxon>
        <taxon>Oceanospirillales</taxon>
        <taxon>Halomonadaceae</taxon>
        <taxon>Cobetia</taxon>
    </lineage>
</organism>
<evidence type="ECO:0000313" key="3">
    <source>
        <dbReference type="Proteomes" id="UP000319941"/>
    </source>
</evidence>
<dbReference type="EMBL" id="VNFH01000014">
    <property type="protein sequence ID" value="TVU67468.1"/>
    <property type="molecule type" value="Genomic_DNA"/>
</dbReference>
<protein>
    <submittedName>
        <fullName evidence="2">TolC family protein</fullName>
    </submittedName>
</protein>
<dbReference type="GO" id="GO:0015562">
    <property type="term" value="F:efflux transmembrane transporter activity"/>
    <property type="evidence" value="ECO:0007669"/>
    <property type="project" value="InterPro"/>
</dbReference>
<evidence type="ECO:0000256" key="1">
    <source>
        <dbReference type="SAM" id="MobiDB-lite"/>
    </source>
</evidence>
<dbReference type="STRING" id="553385.GCA_000591415_00150"/>
<feature type="region of interest" description="Disordered" evidence="1">
    <location>
        <begin position="142"/>
        <end position="165"/>
    </location>
</feature>
<name>A0A558HEG5_9GAMM</name>
<keyword evidence="3" id="KW-1185">Reference proteome</keyword>
<comment type="caution">
    <text evidence="2">The sequence shown here is derived from an EMBL/GenBank/DDBJ whole genome shotgun (WGS) entry which is preliminary data.</text>
</comment>
<accession>A0A558HEG5</accession>
<reference evidence="2 3" key="1">
    <citation type="submission" date="2019-07" db="EMBL/GenBank/DDBJ databases">
        <title>Diversity of Bacteria from Kongsfjorden, Arctic.</title>
        <authorList>
            <person name="Yu Y."/>
        </authorList>
    </citation>
    <scope>NUCLEOTIDE SEQUENCE [LARGE SCALE GENOMIC DNA]</scope>
    <source>
        <strain evidence="2 3">SM1923</strain>
    </source>
</reference>
<dbReference type="PANTHER" id="PTHR30203:SF29">
    <property type="entry name" value="PROTEIN CYAE"/>
    <property type="match status" value="1"/>
</dbReference>
<dbReference type="AlphaFoldDB" id="A0A558HEG5"/>
<dbReference type="SUPFAM" id="SSF56954">
    <property type="entry name" value="Outer membrane efflux proteins (OEP)"/>
    <property type="match status" value="1"/>
</dbReference>
<dbReference type="InterPro" id="IPR010131">
    <property type="entry name" value="MdtP/NodT-like"/>
</dbReference>
<proteinExistence type="predicted"/>
<gene>
    <name evidence="2" type="ORF">FQP86_16480</name>
</gene>
<sequence length="558" mass="61734">MKGGHTRVRDRGYIMTGLTTGYAFQVSPELAPKGKGRLKTLATMVAISAAGVVLSACGTVQPEPLGRQDIATAIQGDEVLFQQMTPAITEPLDLNHAMARALKYNLDNRVKLMEQALAEQSFNLAKMDMLPVLAANAGFTSRSNEDASSSENVRTGVQSLAQSTSVDKDRSNADLRLSWNVLDFGVSYLKAKQESDRFLIVKSARRDIMAKLLQQTRSAYWKAAVTQKLKPRIDVLLIDTEKALGQLEEIQREKLRAPLDVLQEQRQLLSIMRNLKSLQRSVETSQIELASLINQSPNAEIPLESPSELPALPPLPSNDLDVLERVALANSGEYIGQLYNARIAQREARKSMLRLLPGLEFSYSANYDSNSYLYNDTWAQAGVRVSWNIFRLLAINEIKAQNEARDQMVEARRLASNMATLARVNLGWQQYHNSLDSLSIAQRFQALDEQIADFSKQARASRAISGTASLLNQAKALNSVLSNSLAYADAQDAYGGFLFSLGFNPVPEDYQRYDVDALANNLNEAFRQWSSGTLPLQDPAFWLEAQPEATATQGQASL</sequence>
<evidence type="ECO:0000313" key="2">
    <source>
        <dbReference type="EMBL" id="TVU67468.1"/>
    </source>
</evidence>
<dbReference type="PANTHER" id="PTHR30203">
    <property type="entry name" value="OUTER MEMBRANE CATION EFFLUX PROTEIN"/>
    <property type="match status" value="1"/>
</dbReference>
<dbReference type="Proteomes" id="UP000319941">
    <property type="component" value="Unassembled WGS sequence"/>
</dbReference>
<dbReference type="OrthoDB" id="9764652at2"/>
<dbReference type="Gene3D" id="1.20.1600.10">
    <property type="entry name" value="Outer membrane efflux proteins (OEP)"/>
    <property type="match status" value="1"/>
</dbReference>